<dbReference type="Pfam" id="PF00258">
    <property type="entry name" value="Flavodoxin_1"/>
    <property type="match status" value="1"/>
</dbReference>
<keyword evidence="11 19" id="KW-1133">Transmembrane helix</keyword>
<keyword evidence="12 19" id="KW-0560">Oxidoreductase</keyword>
<protein>
    <recommendedName>
        <fullName evidence="19 20">NADPH--cytochrome P450 reductase</fullName>
        <shortName evidence="19">CPR</shortName>
        <shortName evidence="19">P450R</shortName>
        <ecNumber evidence="19 20">1.6.2.4</ecNumber>
    </recommendedName>
</protein>
<feature type="binding site" evidence="19">
    <location>
        <begin position="503"/>
        <end position="506"/>
    </location>
    <ligand>
        <name>FAD</name>
        <dbReference type="ChEBI" id="CHEBI:57692"/>
    </ligand>
</feature>
<dbReference type="Gene3D" id="3.40.50.360">
    <property type="match status" value="1"/>
</dbReference>
<dbReference type="CDD" id="cd06204">
    <property type="entry name" value="CYPOR"/>
    <property type="match status" value="1"/>
</dbReference>
<dbReference type="InterPro" id="IPR039261">
    <property type="entry name" value="FNR_nucleotide-bd"/>
</dbReference>
<dbReference type="GO" id="GO:0005886">
    <property type="term" value="C:plasma membrane"/>
    <property type="evidence" value="ECO:0007669"/>
    <property type="project" value="UniProtKB-SubCell"/>
</dbReference>
<feature type="domain" description="FAD-binding FR-type" evidence="23">
    <location>
        <begin position="289"/>
        <end position="540"/>
    </location>
</feature>
<comment type="similarity">
    <text evidence="19">Belongs to the NADPH--cytochrome P450 reductase family.</text>
</comment>
<dbReference type="EMBL" id="CAJVPJ010000838">
    <property type="protein sequence ID" value="CAG8559868.1"/>
    <property type="molecule type" value="Genomic_DNA"/>
</dbReference>
<evidence type="ECO:0000256" key="7">
    <source>
        <dbReference type="ARBA" id="ARBA00022824"/>
    </source>
</evidence>
<dbReference type="InterPro" id="IPR001094">
    <property type="entry name" value="Flavdoxin-like"/>
</dbReference>
<accession>A0A9N9B999</accession>
<dbReference type="InterPro" id="IPR001709">
    <property type="entry name" value="Flavoprot_Pyr_Nucl_cyt_Rdtase"/>
</dbReference>
<comment type="similarity">
    <text evidence="19 20">In the C-terminal section; belongs to the flavoprotein pyridine nucleotide cytochrome reductase family.</text>
</comment>
<dbReference type="FunFam" id="2.40.30.10:FF:000100">
    <property type="entry name" value="NADPH--cytochrome P450 reductase"/>
    <property type="match status" value="1"/>
</dbReference>
<comment type="caution">
    <text evidence="24">The sequence shown here is derived from an EMBL/GenBank/DDBJ whole genome shotgun (WGS) entry which is preliminary data.</text>
</comment>
<keyword evidence="5 19" id="KW-0812">Transmembrane</keyword>
<keyword evidence="4 19" id="KW-0288">FMN</keyword>
<feature type="binding site" evidence="19">
    <location>
        <begin position="635"/>
        <end position="636"/>
    </location>
    <ligand>
        <name>NADP(+)</name>
        <dbReference type="ChEBI" id="CHEBI:58349"/>
    </ligand>
</feature>
<evidence type="ECO:0000256" key="2">
    <source>
        <dbReference type="ARBA" id="ARBA00022516"/>
    </source>
</evidence>
<keyword evidence="14 19" id="KW-0443">Lipid metabolism</keyword>
<keyword evidence="8 19" id="KW-0274">FAD</keyword>
<evidence type="ECO:0000256" key="19">
    <source>
        <dbReference type="HAMAP-Rule" id="MF_03212"/>
    </source>
</evidence>
<dbReference type="GO" id="GO:0050660">
    <property type="term" value="F:flavin adenine dinucleotide binding"/>
    <property type="evidence" value="ECO:0007669"/>
    <property type="project" value="UniProtKB-UniRule"/>
</dbReference>
<keyword evidence="2 19" id="KW-0444">Lipid biosynthesis</keyword>
<dbReference type="Pfam" id="PF00667">
    <property type="entry name" value="FAD_binding_1"/>
    <property type="match status" value="1"/>
</dbReference>
<evidence type="ECO:0000256" key="8">
    <source>
        <dbReference type="ARBA" id="ARBA00022827"/>
    </source>
</evidence>
<comment type="cofactor">
    <cofactor evidence="19">
        <name>FAD</name>
        <dbReference type="ChEBI" id="CHEBI:57692"/>
    </cofactor>
    <text evidence="19">Binds 1 FAD per monomer.</text>
</comment>
<dbReference type="Gene3D" id="2.40.30.10">
    <property type="entry name" value="Translation factors"/>
    <property type="match status" value="1"/>
</dbReference>
<dbReference type="GO" id="GO:0005829">
    <property type="term" value="C:cytosol"/>
    <property type="evidence" value="ECO:0007669"/>
    <property type="project" value="TreeGrafter"/>
</dbReference>
<keyword evidence="3 19" id="KW-0285">Flavoprotein</keyword>
<evidence type="ECO:0000256" key="13">
    <source>
        <dbReference type="ARBA" id="ARBA00023011"/>
    </source>
</evidence>
<dbReference type="SUPFAM" id="SSF52218">
    <property type="entry name" value="Flavoproteins"/>
    <property type="match status" value="1"/>
</dbReference>
<evidence type="ECO:0000256" key="17">
    <source>
        <dbReference type="ARBA" id="ARBA00023166"/>
    </source>
</evidence>
<dbReference type="Gene3D" id="3.40.50.80">
    <property type="entry name" value="Nucleotide-binding domain of ferredoxin-NADP reductase (FNR) module"/>
    <property type="match status" value="1"/>
</dbReference>
<evidence type="ECO:0000256" key="1">
    <source>
        <dbReference type="ARBA" id="ARBA00022475"/>
    </source>
</evidence>
<dbReference type="InterPro" id="IPR029039">
    <property type="entry name" value="Flavoprotein-like_sf"/>
</dbReference>
<comment type="function">
    <text evidence="19">This enzyme is required for electron transfer from NADP to cytochrome P450 in microsomes. It can also provide electron transfer to heme oxygenase and cytochrome B5. Involved in ergosterol biosynthesis.</text>
</comment>
<reference evidence="24" key="1">
    <citation type="submission" date="2021-06" db="EMBL/GenBank/DDBJ databases">
        <authorList>
            <person name="Kallberg Y."/>
            <person name="Tangrot J."/>
            <person name="Rosling A."/>
        </authorList>
    </citation>
    <scope>NUCLEOTIDE SEQUENCE</scope>
    <source>
        <strain evidence="24">IA702</strain>
    </source>
</reference>
<dbReference type="FunFam" id="3.40.50.360:FF:000024">
    <property type="entry name" value="NADPH--cytochrome P450 reductase"/>
    <property type="match status" value="1"/>
</dbReference>
<feature type="domain" description="Flavodoxin-like" evidence="22">
    <location>
        <begin position="78"/>
        <end position="232"/>
    </location>
</feature>
<keyword evidence="13 19" id="KW-0756">Sterol biosynthesis</keyword>
<dbReference type="GO" id="GO:0006696">
    <property type="term" value="P:ergosterol biosynthetic process"/>
    <property type="evidence" value="ECO:0007669"/>
    <property type="project" value="UniProtKB-UniRule"/>
</dbReference>
<dbReference type="PANTHER" id="PTHR19384:SF17">
    <property type="entry name" value="NADPH--CYTOCHROME P450 REDUCTASE"/>
    <property type="match status" value="1"/>
</dbReference>
<evidence type="ECO:0000256" key="10">
    <source>
        <dbReference type="ARBA" id="ARBA00022955"/>
    </source>
</evidence>
<evidence type="ECO:0000256" key="11">
    <source>
        <dbReference type="ARBA" id="ARBA00022989"/>
    </source>
</evidence>
<keyword evidence="18 19" id="KW-0753">Steroid metabolism</keyword>
<dbReference type="Gene3D" id="1.20.990.10">
    <property type="entry name" value="NADPH-cytochrome p450 Reductase, Chain A, domain 3"/>
    <property type="match status" value="1"/>
</dbReference>
<feature type="binding site" evidence="19">
    <location>
        <begin position="641"/>
        <end position="645"/>
    </location>
    <ligand>
        <name>NADP(+)</name>
        <dbReference type="ChEBI" id="CHEBI:58349"/>
    </ligand>
</feature>
<evidence type="ECO:0000256" key="4">
    <source>
        <dbReference type="ARBA" id="ARBA00022643"/>
    </source>
</evidence>
<dbReference type="SUPFAM" id="SSF52343">
    <property type="entry name" value="Ferredoxin reductase-like, C-terminal NADP-linked domain"/>
    <property type="match status" value="1"/>
</dbReference>
<evidence type="ECO:0000256" key="5">
    <source>
        <dbReference type="ARBA" id="ARBA00022692"/>
    </source>
</evidence>
<comment type="caution">
    <text evidence="19">Lacks conserved residue(s) required for the propagation of feature annotation.</text>
</comment>
<dbReference type="EC" id="1.6.2.4" evidence="19 20"/>
<feature type="region of interest" description="Disordered" evidence="21">
    <location>
        <begin position="40"/>
        <end position="65"/>
    </location>
</feature>
<dbReference type="GO" id="GO:0005741">
    <property type="term" value="C:mitochondrial outer membrane"/>
    <property type="evidence" value="ECO:0007669"/>
    <property type="project" value="UniProtKB-SubCell"/>
</dbReference>
<dbReference type="PIRSF" id="PIRSF000208">
    <property type="entry name" value="P450R"/>
    <property type="match status" value="1"/>
</dbReference>
<feature type="binding site" evidence="19">
    <location>
        <position position="308"/>
    </location>
    <ligand>
        <name>NADP(+)</name>
        <dbReference type="ChEBI" id="CHEBI:58349"/>
    </ligand>
</feature>
<comment type="cofactor">
    <cofactor evidence="19">
        <name>FMN</name>
        <dbReference type="ChEBI" id="CHEBI:58210"/>
    </cofactor>
    <text evidence="19">Binds 1 FMN per monomer.</text>
</comment>
<feature type="binding site" evidence="19">
    <location>
        <position position="678"/>
    </location>
    <ligand>
        <name>NADP(+)</name>
        <dbReference type="ChEBI" id="CHEBI:58349"/>
    </ligand>
</feature>
<dbReference type="PROSITE" id="PS50902">
    <property type="entry name" value="FLAVODOXIN_LIKE"/>
    <property type="match status" value="1"/>
</dbReference>
<comment type="catalytic activity">
    <reaction evidence="19 20">
        <text>2 oxidized [cytochrome P450] + NADPH = 2 reduced [cytochrome P450] + NADP(+) + H(+)</text>
        <dbReference type="Rhea" id="RHEA:24040"/>
        <dbReference type="Rhea" id="RHEA-COMP:14627"/>
        <dbReference type="Rhea" id="RHEA-COMP:14628"/>
        <dbReference type="ChEBI" id="CHEBI:15378"/>
        <dbReference type="ChEBI" id="CHEBI:55376"/>
        <dbReference type="ChEBI" id="CHEBI:57783"/>
        <dbReference type="ChEBI" id="CHEBI:58349"/>
        <dbReference type="ChEBI" id="CHEBI:60344"/>
        <dbReference type="EC" id="1.6.2.4"/>
    </reaction>
</comment>
<dbReference type="AlphaFoldDB" id="A0A9N9B999"/>
<dbReference type="HAMAP" id="MF_03212">
    <property type="entry name" value="NCPR"/>
    <property type="match status" value="1"/>
</dbReference>
<dbReference type="OrthoDB" id="1856718at2759"/>
<comment type="similarity">
    <text evidence="19">In the N-terminal section; belongs to the flavodoxin family.</text>
</comment>
<dbReference type="PROSITE" id="PS51384">
    <property type="entry name" value="FAD_FR"/>
    <property type="match status" value="1"/>
</dbReference>
<dbReference type="InterPro" id="IPR008254">
    <property type="entry name" value="Flavodoxin/NO_synth"/>
</dbReference>
<evidence type="ECO:0000256" key="20">
    <source>
        <dbReference type="PIRNR" id="PIRNR000208"/>
    </source>
</evidence>
<feature type="binding site" evidence="19">
    <location>
        <begin position="467"/>
        <end position="470"/>
    </location>
    <ligand>
        <name>FAD</name>
        <dbReference type="ChEBI" id="CHEBI:57692"/>
    </ligand>
</feature>
<dbReference type="PRINTS" id="PR00369">
    <property type="entry name" value="FLAVODOXIN"/>
</dbReference>
<feature type="binding site" evidence="19">
    <location>
        <begin position="135"/>
        <end position="138"/>
    </location>
    <ligand>
        <name>FMN</name>
        <dbReference type="ChEBI" id="CHEBI:58210"/>
    </ligand>
</feature>
<feature type="binding site" evidence="19">
    <location>
        <begin position="181"/>
        <end position="190"/>
    </location>
    <ligand>
        <name>FMN</name>
        <dbReference type="ChEBI" id="CHEBI:58210"/>
    </ligand>
</feature>
<dbReference type="Proteomes" id="UP000789572">
    <property type="component" value="Unassembled WGS sequence"/>
</dbReference>
<evidence type="ECO:0000256" key="21">
    <source>
        <dbReference type="SAM" id="MobiDB-lite"/>
    </source>
</evidence>
<gene>
    <name evidence="24" type="ORF">POCULU_LOCUS5453</name>
</gene>
<dbReference type="InterPro" id="IPR023208">
    <property type="entry name" value="P450R"/>
</dbReference>
<dbReference type="PRINTS" id="PR00371">
    <property type="entry name" value="FPNCR"/>
</dbReference>
<evidence type="ECO:0000256" key="12">
    <source>
        <dbReference type="ARBA" id="ARBA00023002"/>
    </source>
</evidence>
<name>A0A9N9B999_9GLOM</name>
<keyword evidence="25" id="KW-1185">Reference proteome</keyword>
<evidence type="ECO:0000256" key="16">
    <source>
        <dbReference type="ARBA" id="ARBA00023136"/>
    </source>
</evidence>
<evidence type="ECO:0000256" key="14">
    <source>
        <dbReference type="ARBA" id="ARBA00023098"/>
    </source>
</evidence>
<dbReference type="SUPFAM" id="SSF63380">
    <property type="entry name" value="Riboflavin synthase domain-like"/>
    <property type="match status" value="1"/>
</dbReference>
<evidence type="ECO:0000256" key="18">
    <source>
        <dbReference type="ARBA" id="ARBA00023221"/>
    </source>
</evidence>
<feature type="transmembrane region" description="Helical" evidence="19">
    <location>
        <begin position="12"/>
        <end position="30"/>
    </location>
</feature>
<dbReference type="PANTHER" id="PTHR19384">
    <property type="entry name" value="NITRIC OXIDE SYNTHASE-RELATED"/>
    <property type="match status" value="1"/>
</dbReference>
<dbReference type="InterPro" id="IPR017938">
    <property type="entry name" value="Riboflavin_synthase-like_b-brl"/>
</dbReference>
<dbReference type="Pfam" id="PF00175">
    <property type="entry name" value="NAD_binding_1"/>
    <property type="match status" value="1"/>
</dbReference>
<keyword evidence="17 19" id="KW-1207">Sterol metabolism</keyword>
<evidence type="ECO:0000259" key="22">
    <source>
        <dbReference type="PROSITE" id="PS50902"/>
    </source>
</evidence>
<evidence type="ECO:0000313" key="25">
    <source>
        <dbReference type="Proteomes" id="UP000789572"/>
    </source>
</evidence>
<feature type="binding site" evidence="19">
    <location>
        <position position="491"/>
    </location>
    <ligand>
        <name>FAD</name>
        <dbReference type="ChEBI" id="CHEBI:57692"/>
    </ligand>
</feature>
<dbReference type="GO" id="GO:0005789">
    <property type="term" value="C:endoplasmic reticulum membrane"/>
    <property type="evidence" value="ECO:0007669"/>
    <property type="project" value="UniProtKB-SubCell"/>
</dbReference>
<comment type="subcellular location">
    <subcellularLocation>
        <location evidence="19">Endoplasmic reticulum membrane</location>
        <topology evidence="19">Single-pass membrane protein</topology>
        <orientation evidence="19">Cytoplasmic side</orientation>
    </subcellularLocation>
    <subcellularLocation>
        <location evidence="19">Mitochondrion outer membrane</location>
        <topology evidence="19">Single-pass membrane protein</topology>
        <orientation evidence="19">Cytoplasmic side</orientation>
    </subcellularLocation>
    <subcellularLocation>
        <location evidence="19">Cell membrane</location>
        <topology evidence="19">Single-pass membrane protein</topology>
        <orientation evidence="19">Cytoplasmic side</orientation>
    </subcellularLocation>
</comment>
<proteinExistence type="inferred from homology"/>
<evidence type="ECO:0000256" key="15">
    <source>
        <dbReference type="ARBA" id="ARBA00023128"/>
    </source>
</evidence>
<dbReference type="FunFam" id="3.40.50.80:FF:000001">
    <property type="entry name" value="NADPH--cytochrome P450 reductase 1"/>
    <property type="match status" value="1"/>
</dbReference>
<dbReference type="GO" id="GO:0003958">
    <property type="term" value="F:NADPH-hemoprotein reductase activity"/>
    <property type="evidence" value="ECO:0007669"/>
    <property type="project" value="UniProtKB-UniRule"/>
</dbReference>
<keyword evidence="1 19" id="KW-1003">Cell membrane</keyword>
<dbReference type="InterPro" id="IPR001433">
    <property type="entry name" value="OxRdtase_FAD/NAD-bd"/>
</dbReference>
<organism evidence="24 25">
    <name type="scientific">Paraglomus occultum</name>
    <dbReference type="NCBI Taxonomy" id="144539"/>
    <lineage>
        <taxon>Eukaryota</taxon>
        <taxon>Fungi</taxon>
        <taxon>Fungi incertae sedis</taxon>
        <taxon>Mucoromycota</taxon>
        <taxon>Glomeromycotina</taxon>
        <taxon>Glomeromycetes</taxon>
        <taxon>Paraglomerales</taxon>
        <taxon>Paraglomeraceae</taxon>
        <taxon>Paraglomus</taxon>
    </lineage>
</organism>
<keyword evidence="6 19" id="KW-1000">Mitochondrion outer membrane</keyword>
<dbReference type="GO" id="GO:0050661">
    <property type="term" value="F:NADP binding"/>
    <property type="evidence" value="ECO:0007669"/>
    <property type="project" value="UniProtKB-UniRule"/>
</dbReference>
<keyword evidence="15 19" id="KW-0496">Mitochondrion</keyword>
<keyword evidence="16 19" id="KW-0472">Membrane</keyword>
<evidence type="ECO:0000256" key="6">
    <source>
        <dbReference type="ARBA" id="ARBA00022787"/>
    </source>
</evidence>
<dbReference type="InterPro" id="IPR023173">
    <property type="entry name" value="NADPH_Cyt_P450_Rdtase_alpha"/>
</dbReference>
<feature type="binding site" evidence="19">
    <location>
        <position position="716"/>
    </location>
    <ligand>
        <name>FAD</name>
        <dbReference type="ChEBI" id="CHEBI:57692"/>
    </ligand>
</feature>
<keyword evidence="7 19" id="KW-0256">Endoplasmic reticulum</keyword>
<feature type="binding site" evidence="19">
    <location>
        <begin position="84"/>
        <end position="89"/>
    </location>
    <ligand>
        <name>FMN</name>
        <dbReference type="ChEBI" id="CHEBI:58210"/>
    </ligand>
</feature>
<dbReference type="InterPro" id="IPR003097">
    <property type="entry name" value="CysJ-like_FAD-binding"/>
</dbReference>
<keyword evidence="10 19" id="KW-0752">Steroid biosynthesis</keyword>
<evidence type="ECO:0000259" key="23">
    <source>
        <dbReference type="PROSITE" id="PS51384"/>
    </source>
</evidence>
<sequence length="717" mass="81196">MSEYDEEPLIDTIDLVILFILAVCSVLYFARGSLPFGKKQTPTGIGGPSTSAAKTGPPAKKKKNRDFVQRMREMDKNVIIFYGSQTGTAEDYASRLAKEGTQRFGLRTMTVDVEDCDMTLLDVFPSDCIAFFCMATYGEGEPTDDAVEFWEMITSENPEFSTGVAAEEKPLQSLRYVVFALGNSTYEIFNAVGRTVDDKLTEFGARRIGNRGEGDDDGSLEEDFLGWKEDMWKAVCDVMGIDQNAIHASARVPAYKITELESFDPEKVYYGEHSEQALMANGYQTYDAKNPYAAPIHNSRELFKIQERNCVHLEMDITGSGITYQSGDHCAIWPINPEQDVYRILHVLGLWEKRDTVIMVESTDPSATKKYPFPVPTTYATIFRNYLDIHTTTSRQFIGTLAQYVPTEEARAKLTSLGEDKEAYRVQVADAHLTLGELLEHISPGGKPLDTIPLDLIIESLPRLQLRYYSISSSPKATPNSIHLTATVLSYNPPTAPHKTVYGLATNYLLQVHRKLRNIQHPETAPFYLYSGPRNKFHDESNNIIRLALHVRRTNFKLPSNPKTPIVMVGPGTGVAPFRGFVIERTYLKSEGVDVGDTVLFYGCRRRNEDFLYEEEFEEYFKILGDKGKLITAFSREREHKVYVQHRLREQKEYIWDLLRNRGGYFYVCGDAKNMARDVNSCLIQIAQECGGMDSGSATNYVKDLRNQNKYQEDVWS</sequence>
<feature type="binding site" evidence="19">
    <location>
        <position position="216"/>
    </location>
    <ligand>
        <name>FMN</name>
        <dbReference type="ChEBI" id="CHEBI:58210"/>
    </ligand>
</feature>
<dbReference type="InterPro" id="IPR017927">
    <property type="entry name" value="FAD-bd_FR_type"/>
</dbReference>
<evidence type="ECO:0000256" key="3">
    <source>
        <dbReference type="ARBA" id="ARBA00022630"/>
    </source>
</evidence>
<evidence type="ECO:0000256" key="9">
    <source>
        <dbReference type="ARBA" id="ARBA00022857"/>
    </source>
</evidence>
<evidence type="ECO:0000313" key="24">
    <source>
        <dbReference type="EMBL" id="CAG8559868.1"/>
    </source>
</evidence>
<keyword evidence="9 19" id="KW-0521">NADP</keyword>
<feature type="compositionally biased region" description="Polar residues" evidence="21">
    <location>
        <begin position="40"/>
        <end position="51"/>
    </location>
</feature>
<dbReference type="GO" id="GO:0010181">
    <property type="term" value="F:FMN binding"/>
    <property type="evidence" value="ECO:0007669"/>
    <property type="project" value="UniProtKB-UniRule"/>
</dbReference>
<feature type="binding site" evidence="19">
    <location>
        <position position="573"/>
    </location>
    <ligand>
        <name>NADP(+)</name>
        <dbReference type="ChEBI" id="CHEBI:58349"/>
    </ligand>
</feature>